<reference evidence="1" key="1">
    <citation type="submission" date="2022-07" db="EMBL/GenBank/DDBJ databases">
        <title>Phylogenomic reconstructions and comparative analyses of Kickxellomycotina fungi.</title>
        <authorList>
            <person name="Reynolds N.K."/>
            <person name="Stajich J.E."/>
            <person name="Barry K."/>
            <person name="Grigoriev I.V."/>
            <person name="Crous P."/>
            <person name="Smith M.E."/>
        </authorList>
    </citation>
    <scope>NUCLEOTIDE SEQUENCE</scope>
    <source>
        <strain evidence="1">Benny 63K</strain>
    </source>
</reference>
<gene>
    <name evidence="1" type="primary">MSS4_2</name>
    <name evidence="1" type="ORF">LPJ66_007576</name>
</gene>
<proteinExistence type="predicted"/>
<dbReference type="Proteomes" id="UP001150581">
    <property type="component" value="Unassembled WGS sequence"/>
</dbReference>
<protein>
    <submittedName>
        <fullName evidence="1">Phosphatidylinositol-4-phosphate 5-kinase</fullName>
        <ecNumber evidence="1">2.7.1.68</ecNumber>
    </submittedName>
</protein>
<keyword evidence="1" id="KW-0808">Transferase</keyword>
<feature type="non-terminal residue" evidence="1">
    <location>
        <position position="1"/>
    </location>
</feature>
<keyword evidence="2" id="KW-1185">Reference proteome</keyword>
<comment type="caution">
    <text evidence="1">The sequence shown here is derived from an EMBL/GenBank/DDBJ whole genome shotgun (WGS) entry which is preliminary data.</text>
</comment>
<evidence type="ECO:0000313" key="1">
    <source>
        <dbReference type="EMBL" id="KAJ1890272.1"/>
    </source>
</evidence>
<accession>A0ACC1ICF3</accession>
<sequence>LIYYLGVIDILTPYNMFKRTEHFVKAIVHDGSQISAINPRKYGLRFLRFMIQSLDGYEDVMPMLEEFERTTYDSICREHRLF</sequence>
<name>A0ACC1ICF3_9FUNG</name>
<dbReference type="EC" id="2.7.1.68" evidence="1"/>
<evidence type="ECO:0000313" key="2">
    <source>
        <dbReference type="Proteomes" id="UP001150581"/>
    </source>
</evidence>
<dbReference type="EMBL" id="JANBPG010001372">
    <property type="protein sequence ID" value="KAJ1890272.1"/>
    <property type="molecule type" value="Genomic_DNA"/>
</dbReference>
<organism evidence="1 2">
    <name type="scientific">Kickxella alabastrina</name>
    <dbReference type="NCBI Taxonomy" id="61397"/>
    <lineage>
        <taxon>Eukaryota</taxon>
        <taxon>Fungi</taxon>
        <taxon>Fungi incertae sedis</taxon>
        <taxon>Zoopagomycota</taxon>
        <taxon>Kickxellomycotina</taxon>
        <taxon>Kickxellomycetes</taxon>
        <taxon>Kickxellales</taxon>
        <taxon>Kickxellaceae</taxon>
        <taxon>Kickxella</taxon>
    </lineage>
</organism>